<keyword evidence="2" id="KW-1185">Reference proteome</keyword>
<reference evidence="1 2" key="1">
    <citation type="submission" date="2016-07" db="EMBL/GenBank/DDBJ databases">
        <title>Pervasive Adenine N6-methylation of Active Genes in Fungi.</title>
        <authorList>
            <consortium name="DOE Joint Genome Institute"/>
            <person name="Mondo S.J."/>
            <person name="Dannebaum R.O."/>
            <person name="Kuo R.C."/>
            <person name="Labutti K."/>
            <person name="Haridas S."/>
            <person name="Kuo A."/>
            <person name="Salamov A."/>
            <person name="Ahrendt S.R."/>
            <person name="Lipzen A."/>
            <person name="Sullivan W."/>
            <person name="Andreopoulos W.B."/>
            <person name="Clum A."/>
            <person name="Lindquist E."/>
            <person name="Daum C."/>
            <person name="Ramamoorthy G.K."/>
            <person name="Gryganskyi A."/>
            <person name="Culley D."/>
            <person name="Magnuson J.K."/>
            <person name="James T.Y."/>
            <person name="O'Malley M.A."/>
            <person name="Stajich J.E."/>
            <person name="Spatafora J.W."/>
            <person name="Visel A."/>
            <person name="Grigoriev I.V."/>
        </authorList>
    </citation>
    <scope>NUCLEOTIDE SEQUENCE [LARGE SCALE GENOMIC DNA]</scope>
    <source>
        <strain evidence="1 2">NRRL 2496</strain>
    </source>
</reference>
<dbReference type="InParanoid" id="A0A1X2H8F8"/>
<name>A0A1X2H8F8_SYNRA</name>
<accession>A0A1X2H8F8</accession>
<organism evidence="1 2">
    <name type="scientific">Syncephalastrum racemosum</name>
    <name type="common">Filamentous fungus</name>
    <dbReference type="NCBI Taxonomy" id="13706"/>
    <lineage>
        <taxon>Eukaryota</taxon>
        <taxon>Fungi</taxon>
        <taxon>Fungi incertae sedis</taxon>
        <taxon>Mucoromycota</taxon>
        <taxon>Mucoromycotina</taxon>
        <taxon>Mucoromycetes</taxon>
        <taxon>Mucorales</taxon>
        <taxon>Syncephalastraceae</taxon>
        <taxon>Syncephalastrum</taxon>
    </lineage>
</organism>
<evidence type="ECO:0000313" key="1">
    <source>
        <dbReference type="EMBL" id="ORY94804.1"/>
    </source>
</evidence>
<dbReference type="Proteomes" id="UP000242180">
    <property type="component" value="Unassembled WGS sequence"/>
</dbReference>
<evidence type="ECO:0000313" key="2">
    <source>
        <dbReference type="Proteomes" id="UP000242180"/>
    </source>
</evidence>
<proteinExistence type="predicted"/>
<dbReference type="AlphaFoldDB" id="A0A1X2H8F8"/>
<sequence>MIAQQATSLFYFSTRLYSHCYRPLSLASTYLSLSFLSLYTLSIRCYLSPLLISFVPSSLAPYELGSVEHGRIHGLGYDTYVRHTYITQLFSHFSATEPVTCSKNILLQKIKM</sequence>
<dbReference type="EMBL" id="MCGN01000007">
    <property type="protein sequence ID" value="ORY94804.1"/>
    <property type="molecule type" value="Genomic_DNA"/>
</dbReference>
<protein>
    <submittedName>
        <fullName evidence="1">Uncharacterized protein</fullName>
    </submittedName>
</protein>
<gene>
    <name evidence="1" type="ORF">BCR43DRAFT_333971</name>
</gene>
<comment type="caution">
    <text evidence="1">The sequence shown here is derived from an EMBL/GenBank/DDBJ whole genome shotgun (WGS) entry which is preliminary data.</text>
</comment>